<evidence type="ECO:0000256" key="2">
    <source>
        <dbReference type="ARBA" id="ARBA00022679"/>
    </source>
</evidence>
<dbReference type="Proteomes" id="UP001430065">
    <property type="component" value="Unassembled WGS sequence"/>
</dbReference>
<dbReference type="PANTHER" id="PTHR34136">
    <property type="match status" value="1"/>
</dbReference>
<keyword evidence="2" id="KW-0808">Transferase</keyword>
<keyword evidence="4" id="KW-1185">Reference proteome</keyword>
<evidence type="ECO:0000256" key="1">
    <source>
        <dbReference type="ARBA" id="ARBA00022676"/>
    </source>
</evidence>
<dbReference type="InterPro" id="IPR004629">
    <property type="entry name" value="WecG_TagA_CpsF"/>
</dbReference>
<dbReference type="NCBIfam" id="TIGR00696">
    <property type="entry name" value="wecG_tagA_cpsF"/>
    <property type="match status" value="1"/>
</dbReference>
<gene>
    <name evidence="3" type="ORF">ISP20_16685</name>
</gene>
<evidence type="ECO:0000313" key="4">
    <source>
        <dbReference type="Proteomes" id="UP001430065"/>
    </source>
</evidence>
<dbReference type="CDD" id="cd06533">
    <property type="entry name" value="Glyco_transf_WecG_TagA"/>
    <property type="match status" value="1"/>
</dbReference>
<dbReference type="RefSeq" id="WP_204637231.1">
    <property type="nucleotide sequence ID" value="NZ_JADIKC010000007.1"/>
</dbReference>
<dbReference type="Pfam" id="PF03808">
    <property type="entry name" value="Glyco_tran_WecG"/>
    <property type="match status" value="1"/>
</dbReference>
<dbReference type="EMBL" id="JADIKC010000007">
    <property type="protein sequence ID" value="MBM7122805.1"/>
    <property type="molecule type" value="Genomic_DNA"/>
</dbReference>
<keyword evidence="1" id="KW-0328">Glycosyltransferase</keyword>
<organism evidence="3 4">
    <name type="scientific">Dyella kyungheensis</name>
    <dbReference type="NCBI Taxonomy" id="1242174"/>
    <lineage>
        <taxon>Bacteria</taxon>
        <taxon>Pseudomonadati</taxon>
        <taxon>Pseudomonadota</taxon>
        <taxon>Gammaproteobacteria</taxon>
        <taxon>Lysobacterales</taxon>
        <taxon>Rhodanobacteraceae</taxon>
        <taxon>Dyella</taxon>
    </lineage>
</organism>
<name>A0ABS2JUV9_9GAMM</name>
<comment type="caution">
    <text evidence="3">The sequence shown here is derived from an EMBL/GenBank/DDBJ whole genome shotgun (WGS) entry which is preliminary data.</text>
</comment>
<protein>
    <submittedName>
        <fullName evidence="3">WecB/TagA/CpsF family glycosyltransferase</fullName>
    </submittedName>
</protein>
<evidence type="ECO:0000313" key="3">
    <source>
        <dbReference type="EMBL" id="MBM7122805.1"/>
    </source>
</evidence>
<accession>A0ABS2JUV9</accession>
<proteinExistence type="predicted"/>
<reference evidence="3 4" key="1">
    <citation type="submission" date="2020-10" db="EMBL/GenBank/DDBJ databases">
        <title>Phylogeny of dyella-like bacteria.</title>
        <authorList>
            <person name="Fu J."/>
        </authorList>
    </citation>
    <scope>NUCLEOTIDE SEQUENCE [LARGE SCALE GENOMIC DNA]</scope>
    <source>
        <strain evidence="3 4">THG-B117</strain>
    </source>
</reference>
<dbReference type="PANTHER" id="PTHR34136:SF1">
    <property type="entry name" value="UDP-N-ACETYL-D-MANNOSAMINURONIC ACID TRANSFERASE"/>
    <property type="match status" value="1"/>
</dbReference>
<sequence>MGIAFCGLSLEQISELLLNDPPRGASLAVTCNMDHARELSINPDFRAAYRSASIVTMDGKPLQVYARLWAGLTVPHVTGADMFLRMFKGLDPARHRPFFVASTDEVGSAIVAALVARGFDPDGCGYAVPPPGFERDAAGTTALIEAINLHRPTQVFFGVGAPKSEIWIWQHASRLAPAHYACFGAALEFLVGTKRRAPGWLGRLGLEWLWRLASEPRRLSRRYANSFYFLLSLLRKKPTQIDLLNENR</sequence>